<protein>
    <submittedName>
        <fullName evidence="2">Uncharacterized protein</fullName>
    </submittedName>
</protein>
<sequence length="124" mass="14197">MTIEAGGPQSSRVRLTARSTSQHQTCNRCPWLMCKRQYLLPPFMTGELHYGHAPGHGPVVRNAYFGSQRALIYQSQEGRLASTTSLLYRATLSTRGRERPKRFPRHDLRFQGSSGIRPRRLTQR</sequence>
<evidence type="ECO:0000313" key="2">
    <source>
        <dbReference type="EMBL" id="KAF2772567.1"/>
    </source>
</evidence>
<evidence type="ECO:0000256" key="1">
    <source>
        <dbReference type="SAM" id="MobiDB-lite"/>
    </source>
</evidence>
<gene>
    <name evidence="2" type="ORF">EJ03DRAFT_187832</name>
</gene>
<feature type="region of interest" description="Disordered" evidence="1">
    <location>
        <begin position="93"/>
        <end position="124"/>
    </location>
</feature>
<reference evidence="2" key="1">
    <citation type="journal article" date="2020" name="Stud. Mycol.">
        <title>101 Dothideomycetes genomes: a test case for predicting lifestyles and emergence of pathogens.</title>
        <authorList>
            <person name="Haridas S."/>
            <person name="Albert R."/>
            <person name="Binder M."/>
            <person name="Bloem J."/>
            <person name="Labutti K."/>
            <person name="Salamov A."/>
            <person name="Andreopoulos B."/>
            <person name="Baker S."/>
            <person name="Barry K."/>
            <person name="Bills G."/>
            <person name="Bluhm B."/>
            <person name="Cannon C."/>
            <person name="Castanera R."/>
            <person name="Culley D."/>
            <person name="Daum C."/>
            <person name="Ezra D."/>
            <person name="Gonzalez J."/>
            <person name="Henrissat B."/>
            <person name="Kuo A."/>
            <person name="Liang C."/>
            <person name="Lipzen A."/>
            <person name="Lutzoni F."/>
            <person name="Magnuson J."/>
            <person name="Mondo S."/>
            <person name="Nolan M."/>
            <person name="Ohm R."/>
            <person name="Pangilinan J."/>
            <person name="Park H.-J."/>
            <person name="Ramirez L."/>
            <person name="Alfaro M."/>
            <person name="Sun H."/>
            <person name="Tritt A."/>
            <person name="Yoshinaga Y."/>
            <person name="Zwiers L.-H."/>
            <person name="Turgeon B."/>
            <person name="Goodwin S."/>
            <person name="Spatafora J."/>
            <person name="Crous P."/>
            <person name="Grigoriev I."/>
        </authorList>
    </citation>
    <scope>NUCLEOTIDE SEQUENCE</scope>
    <source>
        <strain evidence="2">CBS 116005</strain>
    </source>
</reference>
<evidence type="ECO:0000313" key="3">
    <source>
        <dbReference type="Proteomes" id="UP000799436"/>
    </source>
</evidence>
<dbReference type="AlphaFoldDB" id="A0A6G1LI47"/>
<dbReference type="EMBL" id="ML995814">
    <property type="protein sequence ID" value="KAF2772567.1"/>
    <property type="molecule type" value="Genomic_DNA"/>
</dbReference>
<proteinExistence type="predicted"/>
<name>A0A6G1LI47_9PEZI</name>
<organism evidence="2 3">
    <name type="scientific">Teratosphaeria nubilosa</name>
    <dbReference type="NCBI Taxonomy" id="161662"/>
    <lineage>
        <taxon>Eukaryota</taxon>
        <taxon>Fungi</taxon>
        <taxon>Dikarya</taxon>
        <taxon>Ascomycota</taxon>
        <taxon>Pezizomycotina</taxon>
        <taxon>Dothideomycetes</taxon>
        <taxon>Dothideomycetidae</taxon>
        <taxon>Mycosphaerellales</taxon>
        <taxon>Teratosphaeriaceae</taxon>
        <taxon>Teratosphaeria</taxon>
    </lineage>
</organism>
<dbReference type="Proteomes" id="UP000799436">
    <property type="component" value="Unassembled WGS sequence"/>
</dbReference>
<keyword evidence="3" id="KW-1185">Reference proteome</keyword>
<accession>A0A6G1LI47</accession>